<gene>
    <name evidence="1" type="ORF">FC36_GL001384</name>
</gene>
<reference evidence="1 2" key="1">
    <citation type="journal article" date="2015" name="Genome Announc.">
        <title>Expanding the biotechnology potential of lactobacilli through comparative genomics of 213 strains and associated genera.</title>
        <authorList>
            <person name="Sun Z."/>
            <person name="Harris H.M."/>
            <person name="McCann A."/>
            <person name="Guo C."/>
            <person name="Argimon S."/>
            <person name="Zhang W."/>
            <person name="Yang X."/>
            <person name="Jeffery I.B."/>
            <person name="Cooney J.C."/>
            <person name="Kagawa T.F."/>
            <person name="Liu W."/>
            <person name="Song Y."/>
            <person name="Salvetti E."/>
            <person name="Wrobel A."/>
            <person name="Rasinkangas P."/>
            <person name="Parkhill J."/>
            <person name="Rea M.C."/>
            <person name="O'Sullivan O."/>
            <person name="Ritari J."/>
            <person name="Douillard F.P."/>
            <person name="Paul Ross R."/>
            <person name="Yang R."/>
            <person name="Briner A.E."/>
            <person name="Felis G.E."/>
            <person name="de Vos W.M."/>
            <person name="Barrangou R."/>
            <person name="Klaenhammer T.R."/>
            <person name="Caufield P.W."/>
            <person name="Cui Y."/>
            <person name="Zhang H."/>
            <person name="O'Toole P.W."/>
        </authorList>
    </citation>
    <scope>NUCLEOTIDE SEQUENCE [LARGE SCALE GENOMIC DNA]</scope>
    <source>
        <strain evidence="1 2">DSM 15833</strain>
    </source>
</reference>
<evidence type="ECO:0000313" key="2">
    <source>
        <dbReference type="Proteomes" id="UP000051048"/>
    </source>
</evidence>
<protein>
    <submittedName>
        <fullName evidence="1">Uncharacterized protein</fullName>
    </submittedName>
</protein>
<dbReference type="AlphaFoldDB" id="A0A0R1TK89"/>
<proteinExistence type="predicted"/>
<name>A0A0R1TK89_9LACO</name>
<dbReference type="PATRIC" id="fig|1423740.3.peg.1493"/>
<comment type="caution">
    <text evidence="1">The sequence shown here is derived from an EMBL/GenBank/DDBJ whole genome shotgun (WGS) entry which is preliminary data.</text>
</comment>
<accession>A0A0R1TK89</accession>
<organism evidence="1 2">
    <name type="scientific">Ligilactobacillus equi DSM 15833 = JCM 10991</name>
    <dbReference type="NCBI Taxonomy" id="1423740"/>
    <lineage>
        <taxon>Bacteria</taxon>
        <taxon>Bacillati</taxon>
        <taxon>Bacillota</taxon>
        <taxon>Bacilli</taxon>
        <taxon>Lactobacillales</taxon>
        <taxon>Lactobacillaceae</taxon>
        <taxon>Ligilactobacillus</taxon>
    </lineage>
</organism>
<evidence type="ECO:0000313" key="1">
    <source>
        <dbReference type="EMBL" id="KRL81791.1"/>
    </source>
</evidence>
<dbReference type="RefSeq" id="WP_025021024.1">
    <property type="nucleotide sequence ID" value="NZ_AZFH01000031.1"/>
</dbReference>
<dbReference type="Proteomes" id="UP000051048">
    <property type="component" value="Unassembled WGS sequence"/>
</dbReference>
<dbReference type="EMBL" id="AZFH01000031">
    <property type="protein sequence ID" value="KRL81791.1"/>
    <property type="molecule type" value="Genomic_DNA"/>
</dbReference>
<sequence length="62" mass="7018">MLEIKNKSVKHALDVINGLYGPADTKKKIEALEGVFHAGEDQERKVWQAKIEKFIDKYEGGC</sequence>
<dbReference type="STRING" id="1423740.FC36_GL001384"/>